<dbReference type="AlphaFoldDB" id="A0A9N7TIG3"/>
<evidence type="ECO:0000313" key="2">
    <source>
        <dbReference type="EMBL" id="CAB1413126.1"/>
    </source>
</evidence>
<dbReference type="Proteomes" id="UP001153269">
    <property type="component" value="Unassembled WGS sequence"/>
</dbReference>
<comment type="caution">
    <text evidence="2">The sequence shown here is derived from an EMBL/GenBank/DDBJ whole genome shotgun (WGS) entry which is preliminary data.</text>
</comment>
<organism evidence="2 3">
    <name type="scientific">Pleuronectes platessa</name>
    <name type="common">European plaice</name>
    <dbReference type="NCBI Taxonomy" id="8262"/>
    <lineage>
        <taxon>Eukaryota</taxon>
        <taxon>Metazoa</taxon>
        <taxon>Chordata</taxon>
        <taxon>Craniata</taxon>
        <taxon>Vertebrata</taxon>
        <taxon>Euteleostomi</taxon>
        <taxon>Actinopterygii</taxon>
        <taxon>Neopterygii</taxon>
        <taxon>Teleostei</taxon>
        <taxon>Neoteleostei</taxon>
        <taxon>Acanthomorphata</taxon>
        <taxon>Carangaria</taxon>
        <taxon>Pleuronectiformes</taxon>
        <taxon>Pleuronectoidei</taxon>
        <taxon>Pleuronectidae</taxon>
        <taxon>Pleuronectes</taxon>
    </lineage>
</organism>
<gene>
    <name evidence="2" type="ORF">PLEPLA_LOCUS826</name>
</gene>
<dbReference type="EMBL" id="CADEAL010000038">
    <property type="protein sequence ID" value="CAB1413126.1"/>
    <property type="molecule type" value="Genomic_DNA"/>
</dbReference>
<accession>A0A9N7TIG3</accession>
<feature type="region of interest" description="Disordered" evidence="1">
    <location>
        <begin position="11"/>
        <end position="38"/>
    </location>
</feature>
<name>A0A9N7TIG3_PLEPL</name>
<evidence type="ECO:0000313" key="3">
    <source>
        <dbReference type="Proteomes" id="UP001153269"/>
    </source>
</evidence>
<reference evidence="2" key="1">
    <citation type="submission" date="2020-03" db="EMBL/GenBank/DDBJ databases">
        <authorList>
            <person name="Weist P."/>
        </authorList>
    </citation>
    <scope>NUCLEOTIDE SEQUENCE</scope>
</reference>
<proteinExistence type="predicted"/>
<protein>
    <submittedName>
        <fullName evidence="2">Uncharacterized protein</fullName>
    </submittedName>
</protein>
<feature type="compositionally biased region" description="Pro residues" evidence="1">
    <location>
        <begin position="14"/>
        <end position="29"/>
    </location>
</feature>
<evidence type="ECO:0000256" key="1">
    <source>
        <dbReference type="SAM" id="MobiDB-lite"/>
    </source>
</evidence>
<sequence>MSHILDIQPHHPHYPPTPPLALTRAPPPNASHQPAREDRSCCATPPHWLPGCLAGWLGLFVQDLAHAPHTCMHSYLWPYPVCVSCTHLLSKQIRLRVRKSRDMQTGLGLWAEGVNDGVTGFSALRCAGDLSTVYLLNLPLAVWSYRLHRTSTFYS</sequence>
<keyword evidence="3" id="KW-1185">Reference proteome</keyword>